<gene>
    <name evidence="1" type="ORF">HERI1096_LOCUS35135</name>
</gene>
<evidence type="ECO:0000313" key="1">
    <source>
        <dbReference type="EMBL" id="CAE0144055.1"/>
    </source>
</evidence>
<reference evidence="1" key="1">
    <citation type="submission" date="2021-01" db="EMBL/GenBank/DDBJ databases">
        <authorList>
            <person name="Corre E."/>
            <person name="Pelletier E."/>
            <person name="Niang G."/>
            <person name="Scheremetjew M."/>
            <person name="Finn R."/>
            <person name="Kale V."/>
            <person name="Holt S."/>
            <person name="Cochrane G."/>
            <person name="Meng A."/>
            <person name="Brown T."/>
            <person name="Cohen L."/>
        </authorList>
    </citation>
    <scope>NUCLEOTIDE SEQUENCE</scope>
    <source>
        <strain evidence="1">CCMP281</strain>
    </source>
</reference>
<dbReference type="EMBL" id="HBHX01063523">
    <property type="protein sequence ID" value="CAE0144055.1"/>
    <property type="molecule type" value="Transcribed_RNA"/>
</dbReference>
<dbReference type="AlphaFoldDB" id="A0A7S3BVI0"/>
<accession>A0A7S3BVI0</accession>
<dbReference type="InterPro" id="IPR011990">
    <property type="entry name" value="TPR-like_helical_dom_sf"/>
</dbReference>
<dbReference type="SUPFAM" id="SSF48452">
    <property type="entry name" value="TPR-like"/>
    <property type="match status" value="1"/>
</dbReference>
<dbReference type="Gene3D" id="1.25.40.10">
    <property type="entry name" value="Tetratricopeptide repeat domain"/>
    <property type="match status" value="1"/>
</dbReference>
<organism evidence="1">
    <name type="scientific">Haptolina ericina</name>
    <dbReference type="NCBI Taxonomy" id="156174"/>
    <lineage>
        <taxon>Eukaryota</taxon>
        <taxon>Haptista</taxon>
        <taxon>Haptophyta</taxon>
        <taxon>Prymnesiophyceae</taxon>
        <taxon>Prymnesiales</taxon>
        <taxon>Prymnesiaceae</taxon>
        <taxon>Haptolina</taxon>
    </lineage>
</organism>
<name>A0A7S3BVI0_9EUKA</name>
<sequence>MDLMAAAIRSSCSNCKDMRDPFNQAYSRGMHRIAAHDYMGATKFFRAAISIRPVDPIGHAGLATALRLAGQRKLATAEYVLVTTLFEAQLGSVDHILSLIQQGDASGKMWAQAAVLAYHGLVLQICADLDKPAWFTSPMTLVRVAQAAVNARAESENAVHMLADALRESEPTRAAECYRRAAHLTKSEHDRGLFLHNAMVADSVAEGATLDM</sequence>
<protein>
    <submittedName>
        <fullName evidence="1">Uncharacterized protein</fullName>
    </submittedName>
</protein>
<proteinExistence type="predicted"/>